<dbReference type="Pfam" id="PF01588">
    <property type="entry name" value="tRNA_bind"/>
    <property type="match status" value="1"/>
</dbReference>
<dbReference type="PANTHER" id="PTHR11586">
    <property type="entry name" value="TRNA-AMINOACYLATION COFACTOR ARC1 FAMILY MEMBER"/>
    <property type="match status" value="1"/>
</dbReference>
<dbReference type="STRING" id="554065.E1ZJZ8"/>
<evidence type="ECO:0000256" key="3">
    <source>
        <dbReference type="PROSITE-ProRule" id="PRU00209"/>
    </source>
</evidence>
<evidence type="ECO:0000313" key="6">
    <source>
        <dbReference type="Proteomes" id="UP000008141"/>
    </source>
</evidence>
<dbReference type="KEGG" id="cvr:CHLNCDRAFT_25329"/>
<dbReference type="InterPro" id="IPR012340">
    <property type="entry name" value="NA-bd_OB-fold"/>
</dbReference>
<dbReference type="InterPro" id="IPR051270">
    <property type="entry name" value="Tyrosine-tRNA_ligase_regulator"/>
</dbReference>
<evidence type="ECO:0000256" key="1">
    <source>
        <dbReference type="ARBA" id="ARBA00022555"/>
    </source>
</evidence>
<sequence>LVKFVPEERMRGRRVAVVCNLKPAKMRDVMSHGMVLCASNDTHDQVEPIDPPEGVPVGERIRFEGYTKEPEAQLNPKKKQFEKIAPDLRVDANGVCVYRGVPMLTSAGPVTASIPNAWIK</sequence>
<dbReference type="InterPro" id="IPR002547">
    <property type="entry name" value="tRNA-bd_dom"/>
</dbReference>
<keyword evidence="1 3" id="KW-0820">tRNA-binding</keyword>
<dbReference type="OMA" id="CASNDTH"/>
<dbReference type="Gene3D" id="2.40.50.140">
    <property type="entry name" value="Nucleic acid-binding proteins"/>
    <property type="match status" value="1"/>
</dbReference>
<feature type="non-terminal residue" evidence="5">
    <location>
        <position position="1"/>
    </location>
</feature>
<name>E1ZJZ8_CHLVA</name>
<dbReference type="InParanoid" id="E1ZJZ8"/>
<evidence type="ECO:0000313" key="5">
    <source>
        <dbReference type="EMBL" id="EFN54081.1"/>
    </source>
</evidence>
<dbReference type="OrthoDB" id="19141at2759"/>
<proteinExistence type="predicted"/>
<dbReference type="PROSITE" id="PS50886">
    <property type="entry name" value="TRBD"/>
    <property type="match status" value="1"/>
</dbReference>
<evidence type="ECO:0000259" key="4">
    <source>
        <dbReference type="PROSITE" id="PS50886"/>
    </source>
</evidence>
<dbReference type="GeneID" id="17353513"/>
<evidence type="ECO:0000256" key="2">
    <source>
        <dbReference type="ARBA" id="ARBA00022884"/>
    </source>
</evidence>
<protein>
    <recommendedName>
        <fullName evidence="4">tRNA-binding domain-containing protein</fullName>
    </recommendedName>
</protein>
<dbReference type="RefSeq" id="XP_005846183.1">
    <property type="nucleotide sequence ID" value="XM_005846121.1"/>
</dbReference>
<dbReference type="GO" id="GO:0000049">
    <property type="term" value="F:tRNA binding"/>
    <property type="evidence" value="ECO:0007669"/>
    <property type="project" value="UniProtKB-UniRule"/>
</dbReference>
<gene>
    <name evidence="5" type="ORF">CHLNCDRAFT_25329</name>
</gene>
<keyword evidence="2 3" id="KW-0694">RNA-binding</keyword>
<dbReference type="eggNOG" id="KOG2241">
    <property type="taxonomic scope" value="Eukaryota"/>
</dbReference>
<dbReference type="PANTHER" id="PTHR11586:SF33">
    <property type="entry name" value="AMINOACYL TRNA SYNTHASE COMPLEX-INTERACTING MULTIFUNCTIONAL PROTEIN 1"/>
    <property type="match status" value="1"/>
</dbReference>
<keyword evidence="6" id="KW-1185">Reference proteome</keyword>
<dbReference type="AlphaFoldDB" id="E1ZJZ8"/>
<reference evidence="5 6" key="1">
    <citation type="journal article" date="2010" name="Plant Cell">
        <title>The Chlorella variabilis NC64A genome reveals adaptation to photosymbiosis, coevolution with viruses, and cryptic sex.</title>
        <authorList>
            <person name="Blanc G."/>
            <person name="Duncan G."/>
            <person name="Agarkova I."/>
            <person name="Borodovsky M."/>
            <person name="Gurnon J."/>
            <person name="Kuo A."/>
            <person name="Lindquist E."/>
            <person name="Lucas S."/>
            <person name="Pangilinan J."/>
            <person name="Polle J."/>
            <person name="Salamov A."/>
            <person name="Terry A."/>
            <person name="Yamada T."/>
            <person name="Dunigan D.D."/>
            <person name="Grigoriev I.V."/>
            <person name="Claverie J.M."/>
            <person name="Van Etten J.L."/>
        </authorList>
    </citation>
    <scope>NUCLEOTIDE SEQUENCE [LARGE SCALE GENOMIC DNA]</scope>
    <source>
        <strain evidence="5 6">NC64A</strain>
    </source>
</reference>
<accession>E1ZJZ8</accession>
<dbReference type="EMBL" id="GL433849">
    <property type="protein sequence ID" value="EFN54081.1"/>
    <property type="molecule type" value="Genomic_DNA"/>
</dbReference>
<organism evidence="6">
    <name type="scientific">Chlorella variabilis</name>
    <name type="common">Green alga</name>
    <dbReference type="NCBI Taxonomy" id="554065"/>
    <lineage>
        <taxon>Eukaryota</taxon>
        <taxon>Viridiplantae</taxon>
        <taxon>Chlorophyta</taxon>
        <taxon>core chlorophytes</taxon>
        <taxon>Trebouxiophyceae</taxon>
        <taxon>Chlorellales</taxon>
        <taxon>Chlorellaceae</taxon>
        <taxon>Chlorella clade</taxon>
        <taxon>Chlorella</taxon>
    </lineage>
</organism>
<feature type="domain" description="TRNA-binding" evidence="4">
    <location>
        <begin position="1"/>
        <end position="62"/>
    </location>
</feature>
<dbReference type="SUPFAM" id="SSF50249">
    <property type="entry name" value="Nucleic acid-binding proteins"/>
    <property type="match status" value="1"/>
</dbReference>
<dbReference type="Proteomes" id="UP000008141">
    <property type="component" value="Unassembled WGS sequence"/>
</dbReference>